<organism evidence="1">
    <name type="scientific">Chromera velia CCMP2878</name>
    <dbReference type="NCBI Taxonomy" id="1169474"/>
    <lineage>
        <taxon>Eukaryota</taxon>
        <taxon>Sar</taxon>
        <taxon>Alveolata</taxon>
        <taxon>Colpodellida</taxon>
        <taxon>Chromeraceae</taxon>
        <taxon>Chromera</taxon>
    </lineage>
</organism>
<dbReference type="VEuPathDB" id="CryptoDB:Cvel_24537"/>
<dbReference type="InterPro" id="IPR036770">
    <property type="entry name" value="Ankyrin_rpt-contain_sf"/>
</dbReference>
<dbReference type="PhylomeDB" id="A0A0G4H3L7"/>
<gene>
    <name evidence="1" type="ORF">Cvel_24537</name>
</gene>
<reference evidence="1" key="1">
    <citation type="submission" date="2014-11" db="EMBL/GenBank/DDBJ databases">
        <authorList>
            <person name="Otto D Thomas"/>
            <person name="Naeem Raeece"/>
        </authorList>
    </citation>
    <scope>NUCLEOTIDE SEQUENCE</scope>
</reference>
<sequence length="225" mass="24492">MIRSLPIELVGQTLKALLEKLAIWWGLGKRKKEETGRSGGAAGVDFSLPVNKQHTALPSAIRKGRTRLVQTLIESGAPIKGTLLGPTNKRRVPVGKLIVEVCRKAETLSLWPYLLSKGADPNEEGIVEGEGVYEEYMSLTVSPMEAAILCLPVESVSHAVKVLLKKGAVWPQPVVEAVRNARTNPSAGAPLSRFHGLLSERLVKQPGLLLALQELRLQFGGRERE</sequence>
<accession>A0A0G4H3L7</accession>
<proteinExistence type="predicted"/>
<protein>
    <submittedName>
        <fullName evidence="1">Uncharacterized protein</fullName>
    </submittedName>
</protein>
<evidence type="ECO:0000313" key="1">
    <source>
        <dbReference type="EMBL" id="CEM38215.1"/>
    </source>
</evidence>
<dbReference type="EMBL" id="CDMZ01001836">
    <property type="protein sequence ID" value="CEM38215.1"/>
    <property type="molecule type" value="Genomic_DNA"/>
</dbReference>
<dbReference type="AlphaFoldDB" id="A0A0G4H3L7"/>
<dbReference type="Gene3D" id="1.25.40.20">
    <property type="entry name" value="Ankyrin repeat-containing domain"/>
    <property type="match status" value="1"/>
</dbReference>
<name>A0A0G4H3L7_9ALVE</name>